<gene>
    <name evidence="9" type="primary">101900719</name>
</gene>
<dbReference type="VEuPathDB" id="VectorBase:MDOA003678"/>
<dbReference type="GO" id="GO:0000981">
    <property type="term" value="F:DNA-binding transcription factor activity, RNA polymerase II-specific"/>
    <property type="evidence" value="ECO:0007669"/>
    <property type="project" value="TreeGrafter"/>
</dbReference>
<dbReference type="PRINTS" id="PR00053">
    <property type="entry name" value="FORKHEAD"/>
</dbReference>
<dbReference type="PANTHER" id="PTHR46721">
    <property type="entry name" value="FORKHEAD BOX PROTEIN N1"/>
    <property type="match status" value="1"/>
</dbReference>
<evidence type="ECO:0000256" key="7">
    <source>
        <dbReference type="SAM" id="MobiDB-lite"/>
    </source>
</evidence>
<dbReference type="eggNOG" id="KOG2294">
    <property type="taxonomic scope" value="Eukaryota"/>
</dbReference>
<keyword evidence="2" id="KW-0805">Transcription regulation</keyword>
<sequence>MFELEEYSSGFHDGFLNKYADSSGPTLDFFISDSLHDMLDVDIRSEVANVVGSVTDYETCLAELPLAFDHSTDLLNTNGSNGGNLPPHKEPTSVLSSWNSNFGMGSSNSSSSWLGAGNDFLADVGACVNPISVMPLISSSLLHMSPKTNLNANSLRSSSPPPPSPNVNDTKSHLTFSPAHIKISANSIRNEQLTAHIPKQQIIAISSSATTATTAPATMATNSPLQRKNAAAVEAIKKDLGTELRKVVPLSSTNETLVFKANAVAISRENSSGSSTSGGYGSGGRNSPATGHQQILTATSSSSTTSTSSSSSATSSSTIKLGPGIGGLTFANNITTYNKLKQNSSNNTSGVANTTGTTKLNHQGTTTITANGSSLVLKRERESSPLQTINAVNSTGNNSSGQNLSKIIARQSASFTAKSIAHSNYLQQQQQQQQNNNNNSSYSSNNTTTINGVSYNSSNSSASSHSPSPSSSNGSSPNINAVKPLQQKVKAPPVESEFPKPAYSYSCLIAMALKNSRSGSLPVSEIYSFMCEHFPYFKTAPSGWKNSVRHNLSLNKCFEKIEKPPTNGNQRKGCLWAMNPERIAKMDEEVQKWSKKDPMAIRNAMVYPEHLEALERGEMKHGSSGDSDAEMDSQSEIEEASDLEEQELDETLVDNMLVEEELDEEMMHAVTIKTEDLHHMSDNEDDGVDGGGGGGSNNGDIIINRLGSIHHQRRATLSSPITLSTKTVNGGINSLSDSLQRDFDIEVEDIYDAIDIDDDKEAVRMAINQSDIIELSPADYNITTVSCNENHQSPKRARLNINYSIGPAGEIEKQIQNQQQHHHQQRHIQMQNIKKIVKVQNIQDLQHIQQQLQQQQIVVQTISSNGGLQQQHATAGQFTQIGTISSALGEVANQNRRKMQLVNRIA</sequence>
<feature type="region of interest" description="Disordered" evidence="7">
    <location>
        <begin position="151"/>
        <end position="173"/>
    </location>
</feature>
<dbReference type="InterPro" id="IPR030456">
    <property type="entry name" value="TF_fork_head_CS_2"/>
</dbReference>
<name>A0A1I8MD40_MUSDO</name>
<dbReference type="PANTHER" id="PTHR46721:SF3">
    <property type="entry name" value="FORKHEAD BOX N1"/>
    <property type="match status" value="1"/>
</dbReference>
<keyword evidence="5 6" id="KW-0539">Nucleus</keyword>
<evidence type="ECO:0000256" key="3">
    <source>
        <dbReference type="ARBA" id="ARBA00023125"/>
    </source>
</evidence>
<comment type="subcellular location">
    <subcellularLocation>
        <location evidence="6">Nucleus</location>
    </subcellularLocation>
</comment>
<feature type="domain" description="Fork-head" evidence="8">
    <location>
        <begin position="500"/>
        <end position="597"/>
    </location>
</feature>
<feature type="region of interest" description="Disordered" evidence="7">
    <location>
        <begin position="677"/>
        <end position="696"/>
    </location>
</feature>
<accession>A0A1I8MD40</accession>
<feature type="compositionally biased region" description="Low complexity" evidence="7">
    <location>
        <begin position="454"/>
        <end position="480"/>
    </location>
</feature>
<dbReference type="Gene3D" id="1.10.10.10">
    <property type="entry name" value="Winged helix-like DNA-binding domain superfamily/Winged helix DNA-binding domain"/>
    <property type="match status" value="1"/>
</dbReference>
<feature type="DNA-binding region" description="Fork-head" evidence="6">
    <location>
        <begin position="500"/>
        <end position="597"/>
    </location>
</feature>
<evidence type="ECO:0000259" key="8">
    <source>
        <dbReference type="PROSITE" id="PS50039"/>
    </source>
</evidence>
<dbReference type="InterPro" id="IPR001766">
    <property type="entry name" value="Fork_head_dom"/>
</dbReference>
<dbReference type="PROSITE" id="PS50039">
    <property type="entry name" value="FORK_HEAD_3"/>
    <property type="match status" value="1"/>
</dbReference>
<evidence type="ECO:0000313" key="9">
    <source>
        <dbReference type="EnsemblMetazoa" id="MDOA003678-PA"/>
    </source>
</evidence>
<reference evidence="9" key="1">
    <citation type="submission" date="2020-05" db="UniProtKB">
        <authorList>
            <consortium name="EnsemblMetazoa"/>
        </authorList>
    </citation>
    <scope>IDENTIFICATION</scope>
    <source>
        <strain evidence="9">Aabys</strain>
    </source>
</reference>
<dbReference type="PROSITE" id="PS00658">
    <property type="entry name" value="FORK_HEAD_2"/>
    <property type="match status" value="1"/>
</dbReference>
<dbReference type="InterPro" id="IPR036388">
    <property type="entry name" value="WH-like_DNA-bd_sf"/>
</dbReference>
<proteinExistence type="predicted"/>
<dbReference type="SMART" id="SM00339">
    <property type="entry name" value="FH"/>
    <property type="match status" value="1"/>
</dbReference>
<dbReference type="OrthoDB" id="10070006at2759"/>
<dbReference type="EnsemblMetazoa" id="MDOA003678-RA">
    <property type="protein sequence ID" value="MDOA003678-PA"/>
    <property type="gene ID" value="MDOA003678"/>
</dbReference>
<dbReference type="GO" id="GO:0005634">
    <property type="term" value="C:nucleus"/>
    <property type="evidence" value="ECO:0007669"/>
    <property type="project" value="UniProtKB-SubCell"/>
</dbReference>
<evidence type="ECO:0000256" key="1">
    <source>
        <dbReference type="ARBA" id="ARBA00022473"/>
    </source>
</evidence>
<dbReference type="Pfam" id="PF00250">
    <property type="entry name" value="Forkhead"/>
    <property type="match status" value="1"/>
</dbReference>
<dbReference type="InterPro" id="IPR049624">
    <property type="entry name" value="FOXN1_4"/>
</dbReference>
<feature type="compositionally biased region" description="Polar residues" evidence="7">
    <location>
        <begin position="285"/>
        <end position="296"/>
    </location>
</feature>
<protein>
    <recommendedName>
        <fullName evidence="8">Fork-head domain-containing protein</fullName>
    </recommendedName>
</protein>
<keyword evidence="3 6" id="KW-0238">DNA-binding</keyword>
<dbReference type="SUPFAM" id="SSF46785">
    <property type="entry name" value="Winged helix' DNA-binding domain"/>
    <property type="match status" value="1"/>
</dbReference>
<evidence type="ECO:0000256" key="5">
    <source>
        <dbReference type="ARBA" id="ARBA00023242"/>
    </source>
</evidence>
<keyword evidence="1" id="KW-0217">Developmental protein</keyword>
<dbReference type="KEGG" id="mde:101900719"/>
<feature type="region of interest" description="Disordered" evidence="7">
    <location>
        <begin position="618"/>
        <end position="648"/>
    </location>
</feature>
<evidence type="ECO:0000256" key="6">
    <source>
        <dbReference type="PROSITE-ProRule" id="PRU00089"/>
    </source>
</evidence>
<evidence type="ECO:0000256" key="2">
    <source>
        <dbReference type="ARBA" id="ARBA00023015"/>
    </source>
</evidence>
<keyword evidence="4" id="KW-0804">Transcription</keyword>
<feature type="compositionally biased region" description="Low complexity" evidence="7">
    <location>
        <begin position="297"/>
        <end position="318"/>
    </location>
</feature>
<dbReference type="VEuPathDB" id="VectorBase:MDOMA2_016453"/>
<dbReference type="RefSeq" id="XP_005181172.2">
    <property type="nucleotide sequence ID" value="XM_005181115.4"/>
</dbReference>
<feature type="region of interest" description="Disordered" evidence="7">
    <location>
        <begin position="425"/>
        <end position="480"/>
    </location>
</feature>
<dbReference type="GO" id="GO:0000976">
    <property type="term" value="F:transcription cis-regulatory region binding"/>
    <property type="evidence" value="ECO:0007669"/>
    <property type="project" value="TreeGrafter"/>
</dbReference>
<dbReference type="AlphaFoldDB" id="A0A1I8MD40"/>
<organism evidence="9">
    <name type="scientific">Musca domestica</name>
    <name type="common">House fly</name>
    <dbReference type="NCBI Taxonomy" id="7370"/>
    <lineage>
        <taxon>Eukaryota</taxon>
        <taxon>Metazoa</taxon>
        <taxon>Ecdysozoa</taxon>
        <taxon>Arthropoda</taxon>
        <taxon>Hexapoda</taxon>
        <taxon>Insecta</taxon>
        <taxon>Pterygota</taxon>
        <taxon>Neoptera</taxon>
        <taxon>Endopterygota</taxon>
        <taxon>Diptera</taxon>
        <taxon>Brachycera</taxon>
        <taxon>Muscomorpha</taxon>
        <taxon>Muscoidea</taxon>
        <taxon>Muscidae</taxon>
        <taxon>Musca</taxon>
    </lineage>
</organism>
<dbReference type="InterPro" id="IPR036390">
    <property type="entry name" value="WH_DNA-bd_sf"/>
</dbReference>
<feature type="region of interest" description="Disordered" evidence="7">
    <location>
        <begin position="268"/>
        <end position="318"/>
    </location>
</feature>
<feature type="compositionally biased region" description="Acidic residues" evidence="7">
    <location>
        <begin position="627"/>
        <end position="648"/>
    </location>
</feature>
<feature type="compositionally biased region" description="Low complexity" evidence="7">
    <location>
        <begin position="425"/>
        <end position="446"/>
    </location>
</feature>
<dbReference type="CDD" id="cd20030">
    <property type="entry name" value="FH_FOXN1-like"/>
    <property type="match status" value="1"/>
</dbReference>
<feature type="region of interest" description="Disordered" evidence="7">
    <location>
        <begin position="340"/>
        <end position="373"/>
    </location>
</feature>
<dbReference type="STRING" id="7370.A0A1I8MD40"/>
<evidence type="ECO:0000256" key="4">
    <source>
        <dbReference type="ARBA" id="ARBA00023163"/>
    </source>
</evidence>